<dbReference type="AlphaFoldDB" id="A0A1H5UK93"/>
<sequence>MEQASYMRESNVLANAICKFVKKNEKRGLVEIPLPTGFGKTHAVMQAISMMTDRETSSFPDVKRIIFTTTLKKNLPIEKLKNYYTGDFEKEVLLLKSNVDSLIDFHACGGLSKIPDKFKNDDFNKMVKRLDRLKMLQARKEKLSSDDFDYIQELKDHANEDEQAFRKHIRSVLRENFRTSIEQKRAIKRKPEYQWIERLYPYIFIDEKKVIFMTMRKLLSGLSPLAGSGNSLLTEEFLKGAILFIDEYDATKEDVKDEIIEEQLKERLDLVRVFRSVYSTLHSERFSNDLLDVLYEDDHGLQDFYKGIITHANELYERFHLGLSYRQVEELVDRKKNFLFYDSQFQTILEKGKYTIFAKEDNARHRMSIIKGENSFSIDGGVAIQDLLRKVDAFMKRFSYFVWRWANAYMIKENYKRTERMAKDGIELDKMTIDNAAYSIIDKFLSDRQEKRIIFSYYSKMNMQAMHDGQRLPYSYFANGFTMFELEDNDANNDDTMMSMVKIKDTPESIMSFIAENALVFAISATAAIPSATGNYCRDYLKDVLKDDFHSLPEEDAQLTDYIRKELETRNEPYHNKIEIEINDIPEDDDLIKERLISCFTDKENAKLCLNKIELETSALGEDKCPYYANKYTRLAFVARLFANQKGQQTLLYLGKALPKDSEGSTLKKAVLNYIIEIVNKDAGLEEQYMIQSAILTSSNFDETKEQICKRLENGEKLIIFSSYQTVGAGQNLQYPVNDSYRDNIVTLPHSYNYEKEERDIDSVYLDDITYLTENINDVKHFDLRRNMYHLMQVMECFGNYEISVETKRELIKAGFNSLQNIPPKCNVSLNDAQSIKLQITRDVIQAIGRMGRTCLRNKHITIYIYEKVLRQLDHKTLMSEFNSEEVKAIGRKLNKQETSAYTDDKQLQLAMLRANTISVQVSGKILSTVKRSFKGEWSENDMRLWKELRELVLKHPTVNDEDLVDDDLRAYYINGVQPMSKYFFSVNDNSYRNIHVWFADEDSFRKSKQIIKDDNGRLVVHKCSEDDARLQTLLNIKGVREMFKKRGYAEHFQTKKYIMSPALYTNIYKGALGEVCGRYIIENSTALKLKEIQDGRQFEFFDYEIEDYPNVYIDFKHWKISSAPYNDKDAIMTEIRRKMDKIGAQRVYVIGILKDSESIANASSDEQIITIPYLVDKNGEIARDMLKNIKEA</sequence>
<dbReference type="EMBL" id="FNUV01000003">
    <property type="protein sequence ID" value="SEF75452.1"/>
    <property type="molecule type" value="Genomic_DNA"/>
</dbReference>
<reference evidence="1 2" key="1">
    <citation type="submission" date="2016-10" db="EMBL/GenBank/DDBJ databases">
        <authorList>
            <person name="de Groot N.N."/>
        </authorList>
    </citation>
    <scope>NUCLEOTIDE SEQUENCE [LARGE SCALE GENOMIC DNA]</scope>
    <source>
        <strain evidence="1 2">AR32</strain>
    </source>
</reference>
<dbReference type="Proteomes" id="UP000236735">
    <property type="component" value="Unassembled WGS sequence"/>
</dbReference>
<protein>
    <submittedName>
        <fullName evidence="1">Uncharacterized protein</fullName>
    </submittedName>
</protein>
<proteinExistence type="predicted"/>
<name>A0A1H5UK93_XYLRU</name>
<evidence type="ECO:0000313" key="1">
    <source>
        <dbReference type="EMBL" id="SEF75452.1"/>
    </source>
</evidence>
<organism evidence="1 2">
    <name type="scientific">Xylanibacter ruminicola</name>
    <name type="common">Prevotella ruminicola</name>
    <dbReference type="NCBI Taxonomy" id="839"/>
    <lineage>
        <taxon>Bacteria</taxon>
        <taxon>Pseudomonadati</taxon>
        <taxon>Bacteroidota</taxon>
        <taxon>Bacteroidia</taxon>
        <taxon>Bacteroidales</taxon>
        <taxon>Prevotellaceae</taxon>
        <taxon>Xylanibacter</taxon>
    </lineage>
</organism>
<dbReference type="RefSeq" id="WP_146063126.1">
    <property type="nucleotide sequence ID" value="NZ_FNUV01000003.1"/>
</dbReference>
<accession>A0A1H5UK93</accession>
<evidence type="ECO:0000313" key="2">
    <source>
        <dbReference type="Proteomes" id="UP000236735"/>
    </source>
</evidence>
<gene>
    <name evidence="1" type="ORF">SAMN05216354_1525</name>
</gene>